<proteinExistence type="predicted"/>
<accession>A0A561WRA8</accession>
<comment type="caution">
    <text evidence="1">The sequence shown here is derived from an EMBL/GenBank/DDBJ whole genome shotgun (WGS) entry which is preliminary data.</text>
</comment>
<protein>
    <submittedName>
        <fullName evidence="1">Uncharacterized protein</fullName>
    </submittedName>
</protein>
<dbReference type="EMBL" id="VIWY01000001">
    <property type="protein sequence ID" value="TWG26411.1"/>
    <property type="molecule type" value="Genomic_DNA"/>
</dbReference>
<gene>
    <name evidence="1" type="ORF">FHX34_1011395</name>
</gene>
<name>A0A561WRA8_ACTTI</name>
<evidence type="ECO:0000313" key="1">
    <source>
        <dbReference type="EMBL" id="TWG26411.1"/>
    </source>
</evidence>
<dbReference type="AlphaFoldDB" id="A0A561WRA8"/>
<evidence type="ECO:0000313" key="2">
    <source>
        <dbReference type="Proteomes" id="UP000320239"/>
    </source>
</evidence>
<sequence>MMTQGLVLALSDFFATLITEAFLHHVDLLGNRSVHPRPSDSAMDVAVTTITGLLGDTELPANGDGRELSLKCAGRMALTESDRRLLGPATAALPMLGTSTSGN</sequence>
<organism evidence="1 2">
    <name type="scientific">Actinoplanes teichomyceticus</name>
    <dbReference type="NCBI Taxonomy" id="1867"/>
    <lineage>
        <taxon>Bacteria</taxon>
        <taxon>Bacillati</taxon>
        <taxon>Actinomycetota</taxon>
        <taxon>Actinomycetes</taxon>
        <taxon>Micromonosporales</taxon>
        <taxon>Micromonosporaceae</taxon>
        <taxon>Actinoplanes</taxon>
    </lineage>
</organism>
<dbReference type="Proteomes" id="UP000320239">
    <property type="component" value="Unassembled WGS sequence"/>
</dbReference>
<keyword evidence="2" id="KW-1185">Reference proteome</keyword>
<reference evidence="1 2" key="1">
    <citation type="submission" date="2019-06" db="EMBL/GenBank/DDBJ databases">
        <title>Sequencing the genomes of 1000 actinobacteria strains.</title>
        <authorList>
            <person name="Klenk H.-P."/>
        </authorList>
    </citation>
    <scope>NUCLEOTIDE SEQUENCE [LARGE SCALE GENOMIC DNA]</scope>
    <source>
        <strain evidence="1 2">DSM 43866</strain>
    </source>
</reference>